<evidence type="ECO:0000313" key="1">
    <source>
        <dbReference type="EMBL" id="KAG7574490.1"/>
    </source>
</evidence>
<dbReference type="EMBL" id="JAEFBJ010000009">
    <property type="protein sequence ID" value="KAG7574490.1"/>
    <property type="molecule type" value="Genomic_DNA"/>
</dbReference>
<accession>A0A8T2ALF0</accession>
<comment type="caution">
    <text evidence="1">The sequence shown here is derived from an EMBL/GenBank/DDBJ whole genome shotgun (WGS) entry which is preliminary data.</text>
</comment>
<dbReference type="AlphaFoldDB" id="A0A8T2ALF0"/>
<keyword evidence="2" id="KW-1185">Reference proteome</keyword>
<reference evidence="1 2" key="1">
    <citation type="submission" date="2020-12" db="EMBL/GenBank/DDBJ databases">
        <title>Concerted genomic and epigenomic changes stabilize Arabidopsis allopolyploids.</title>
        <authorList>
            <person name="Chen Z."/>
        </authorList>
    </citation>
    <scope>NUCLEOTIDE SEQUENCE [LARGE SCALE GENOMIC DNA]</scope>
    <source>
        <strain evidence="1">As9502</strain>
        <tissue evidence="1">Leaf</tissue>
    </source>
</reference>
<gene>
    <name evidence="1" type="ORF">ISN44_As09g026770</name>
</gene>
<organism evidence="1 2">
    <name type="scientific">Arabidopsis suecica</name>
    <name type="common">Swedish thale-cress</name>
    <name type="synonym">Cardaminopsis suecica</name>
    <dbReference type="NCBI Taxonomy" id="45249"/>
    <lineage>
        <taxon>Eukaryota</taxon>
        <taxon>Viridiplantae</taxon>
        <taxon>Streptophyta</taxon>
        <taxon>Embryophyta</taxon>
        <taxon>Tracheophyta</taxon>
        <taxon>Spermatophyta</taxon>
        <taxon>Magnoliopsida</taxon>
        <taxon>eudicotyledons</taxon>
        <taxon>Gunneridae</taxon>
        <taxon>Pentapetalae</taxon>
        <taxon>rosids</taxon>
        <taxon>malvids</taxon>
        <taxon>Brassicales</taxon>
        <taxon>Brassicaceae</taxon>
        <taxon>Camelineae</taxon>
        <taxon>Arabidopsis</taxon>
    </lineage>
</organism>
<dbReference type="Proteomes" id="UP000694251">
    <property type="component" value="Chromosome 9"/>
</dbReference>
<proteinExistence type="predicted"/>
<protein>
    <submittedName>
        <fullName evidence="1">Uncharacterized protein</fullName>
    </submittedName>
</protein>
<sequence length="140" mass="15050">MESSRGSAVRRVTAAMAEVGGGQEGFAESSRWLAVDLCDLRRLLRRSGSDNVEPVSRRVRHPGRSVAGQEGRRREFSGGNRILLPLGFDPSLSRKAVDLESAGIGASDSLLPVINTIRVSFSGFPATFAVLLHFVTVTLV</sequence>
<name>A0A8T2ALF0_ARASU</name>
<evidence type="ECO:0000313" key="2">
    <source>
        <dbReference type="Proteomes" id="UP000694251"/>
    </source>
</evidence>